<dbReference type="RefSeq" id="WP_032137467.1">
    <property type="nucleotide sequence ID" value="NZ_CCNJ01000053.1"/>
</dbReference>
<dbReference type="InterPro" id="IPR012902">
    <property type="entry name" value="N_methyl_site"/>
</dbReference>
<dbReference type="PROSITE" id="PS00409">
    <property type="entry name" value="PROKAR_NTER_METHYL"/>
    <property type="match status" value="1"/>
</dbReference>
<evidence type="ECO:0000313" key="16">
    <source>
        <dbReference type="Proteomes" id="UP000215450"/>
    </source>
</evidence>
<dbReference type="EMBL" id="FXUV02000036">
    <property type="protein sequence ID" value="SNB75605.1"/>
    <property type="molecule type" value="Genomic_DNA"/>
</dbReference>
<dbReference type="Proteomes" id="UP000215450">
    <property type="component" value="Unassembled WGS sequence"/>
</dbReference>
<dbReference type="GO" id="GO:0005886">
    <property type="term" value="C:plasma membrane"/>
    <property type="evidence" value="ECO:0007669"/>
    <property type="project" value="UniProtKB-SubCell"/>
</dbReference>
<evidence type="ECO:0000313" key="15">
    <source>
        <dbReference type="EMBL" id="SNB75605.1"/>
    </source>
</evidence>
<dbReference type="GeneID" id="83624901"/>
<feature type="region of interest" description="Disordered" evidence="11">
    <location>
        <begin position="215"/>
        <end position="235"/>
    </location>
</feature>
<evidence type="ECO:0000256" key="4">
    <source>
        <dbReference type="ARBA" id="ARBA00022481"/>
    </source>
</evidence>
<dbReference type="GO" id="GO:0015628">
    <property type="term" value="P:protein secretion by the type II secretion system"/>
    <property type="evidence" value="ECO:0007669"/>
    <property type="project" value="InterPro"/>
</dbReference>
<organism evidence="14">
    <name type="scientific">Kingella negevensis</name>
    <dbReference type="NCBI Taxonomy" id="1522312"/>
    <lineage>
        <taxon>Bacteria</taxon>
        <taxon>Pseudomonadati</taxon>
        <taxon>Pseudomonadota</taxon>
        <taxon>Betaproteobacteria</taxon>
        <taxon>Neisseriales</taxon>
        <taxon>Neisseriaceae</taxon>
        <taxon>Kingella</taxon>
    </lineage>
</organism>
<dbReference type="SUPFAM" id="SSF54523">
    <property type="entry name" value="Pili subunits"/>
    <property type="match status" value="1"/>
</dbReference>
<keyword evidence="16" id="KW-1185">Reference proteome</keyword>
<evidence type="ECO:0000256" key="5">
    <source>
        <dbReference type="ARBA" id="ARBA00022519"/>
    </source>
</evidence>
<evidence type="ECO:0000256" key="6">
    <source>
        <dbReference type="ARBA" id="ARBA00022692"/>
    </source>
</evidence>
<dbReference type="OrthoDB" id="8594937at2"/>
<protein>
    <recommendedName>
        <fullName evidence="2">Type II secretion system protein H</fullName>
    </recommendedName>
    <alternativeName>
        <fullName evidence="10">General secretion pathway protein H</fullName>
    </alternativeName>
</protein>
<dbReference type="Pfam" id="PF07963">
    <property type="entry name" value="N_methyl"/>
    <property type="match status" value="1"/>
</dbReference>
<keyword evidence="8 12" id="KW-0472">Membrane</keyword>
<gene>
    <name evidence="14" type="ORF">KEBURONENSIS_01588</name>
    <name evidence="15" type="ORF">KEBURONENSIS_01597</name>
</gene>
<feature type="domain" description="General secretion pathway GspH" evidence="13">
    <location>
        <begin position="46"/>
        <end position="166"/>
    </location>
</feature>
<dbReference type="EMBL" id="FXUV01000031">
    <property type="protein sequence ID" value="SMQ12772.1"/>
    <property type="molecule type" value="Genomic_DNA"/>
</dbReference>
<comment type="similarity">
    <text evidence="9">Belongs to the GSP H family.</text>
</comment>
<evidence type="ECO:0000313" key="14">
    <source>
        <dbReference type="EMBL" id="SMQ12772.1"/>
    </source>
</evidence>
<keyword evidence="7 12" id="KW-1133">Transmembrane helix</keyword>
<evidence type="ECO:0000256" key="9">
    <source>
        <dbReference type="ARBA" id="ARBA00025772"/>
    </source>
</evidence>
<evidence type="ECO:0000256" key="11">
    <source>
        <dbReference type="SAM" id="MobiDB-lite"/>
    </source>
</evidence>
<dbReference type="Pfam" id="PF12019">
    <property type="entry name" value="GspH"/>
    <property type="match status" value="1"/>
</dbReference>
<comment type="subcellular location">
    <subcellularLocation>
        <location evidence="1">Cell inner membrane</location>
        <topology evidence="1">Single-pass membrane protein</topology>
    </subcellularLocation>
</comment>
<keyword evidence="5" id="KW-0997">Cell inner membrane</keyword>
<sequence length="243" mass="25879">MLKHRKIHGFTLLELMVTVAIMAIMAAIALPSMSKFVANTRVINRAEQIANLFRFAKGESIRMNTPVIICGVNVRSDGRPTGACNATAMTNGSGMMAFADKNKNGTYEANTDVALRTISINGNLSKQTVSFKIDACPFNQNNCNVTPGNEFIFMPNGMFGFRTPGSAVSSYSALSTSSTLGSNYVRFLISDSARANAPSRFVIVTPSGSATSCNPVATASRTTQSKDKSTGDMAEVCSRAVKS</sequence>
<reference evidence="14" key="1">
    <citation type="submission" date="2017-05" db="EMBL/GenBank/DDBJ databases">
        <authorList>
            <person name="Song R."/>
            <person name="Chenine A.L."/>
            <person name="Ruprecht R.M."/>
        </authorList>
    </citation>
    <scope>NUCLEOTIDE SEQUENCE</scope>
    <source>
        <strain evidence="14">Kingella_eburonensis</strain>
    </source>
</reference>
<dbReference type="NCBIfam" id="TIGR02532">
    <property type="entry name" value="IV_pilin_GFxxxE"/>
    <property type="match status" value="1"/>
</dbReference>
<reference evidence="15 16" key="2">
    <citation type="submission" date="2017-06" db="EMBL/GenBank/DDBJ databases">
        <authorList>
            <person name="Kim H.J."/>
            <person name="Triplett B.A."/>
        </authorList>
    </citation>
    <scope>NUCLEOTIDE SEQUENCE [LARGE SCALE GENOMIC DNA]</scope>
    <source>
        <strain evidence="15">Kingella_eburonensis</strain>
    </source>
</reference>
<accession>A0A238HHB5</accession>
<evidence type="ECO:0000256" key="10">
    <source>
        <dbReference type="ARBA" id="ARBA00030775"/>
    </source>
</evidence>
<evidence type="ECO:0000256" key="2">
    <source>
        <dbReference type="ARBA" id="ARBA00021549"/>
    </source>
</evidence>
<dbReference type="GO" id="GO:0015627">
    <property type="term" value="C:type II protein secretion system complex"/>
    <property type="evidence" value="ECO:0007669"/>
    <property type="project" value="InterPro"/>
</dbReference>
<proteinExistence type="inferred from homology"/>
<feature type="transmembrane region" description="Helical" evidence="12">
    <location>
        <begin position="12"/>
        <end position="33"/>
    </location>
</feature>
<evidence type="ECO:0000256" key="8">
    <source>
        <dbReference type="ARBA" id="ARBA00023136"/>
    </source>
</evidence>
<name>A0A238HHB5_9NEIS</name>
<keyword evidence="3" id="KW-1003">Cell membrane</keyword>
<dbReference type="InterPro" id="IPR022346">
    <property type="entry name" value="T2SS_GspH"/>
</dbReference>
<evidence type="ECO:0000256" key="1">
    <source>
        <dbReference type="ARBA" id="ARBA00004377"/>
    </source>
</evidence>
<keyword evidence="4" id="KW-0488">Methylation</keyword>
<dbReference type="STRING" id="1522312.GCA_900177895_00854"/>
<evidence type="ECO:0000256" key="12">
    <source>
        <dbReference type="SAM" id="Phobius"/>
    </source>
</evidence>
<evidence type="ECO:0000256" key="7">
    <source>
        <dbReference type="ARBA" id="ARBA00022989"/>
    </source>
</evidence>
<evidence type="ECO:0000259" key="13">
    <source>
        <dbReference type="Pfam" id="PF12019"/>
    </source>
</evidence>
<dbReference type="InterPro" id="IPR045584">
    <property type="entry name" value="Pilin-like"/>
</dbReference>
<keyword evidence="6 12" id="KW-0812">Transmembrane</keyword>
<evidence type="ECO:0000256" key="3">
    <source>
        <dbReference type="ARBA" id="ARBA00022475"/>
    </source>
</evidence>
<dbReference type="AlphaFoldDB" id="A0A238HHB5"/>
<dbReference type="Gene3D" id="3.30.700.10">
    <property type="entry name" value="Glycoprotein, Type 4 Pilin"/>
    <property type="match status" value="1"/>
</dbReference>